<organism evidence="1">
    <name type="scientific">Arundo donax</name>
    <name type="common">Giant reed</name>
    <name type="synonym">Donax arundinaceus</name>
    <dbReference type="NCBI Taxonomy" id="35708"/>
    <lineage>
        <taxon>Eukaryota</taxon>
        <taxon>Viridiplantae</taxon>
        <taxon>Streptophyta</taxon>
        <taxon>Embryophyta</taxon>
        <taxon>Tracheophyta</taxon>
        <taxon>Spermatophyta</taxon>
        <taxon>Magnoliopsida</taxon>
        <taxon>Liliopsida</taxon>
        <taxon>Poales</taxon>
        <taxon>Poaceae</taxon>
        <taxon>PACMAD clade</taxon>
        <taxon>Arundinoideae</taxon>
        <taxon>Arundineae</taxon>
        <taxon>Arundo</taxon>
    </lineage>
</organism>
<accession>A0A0A9E0C0</accession>
<reference evidence="1" key="2">
    <citation type="journal article" date="2015" name="Data Brief">
        <title>Shoot transcriptome of the giant reed, Arundo donax.</title>
        <authorList>
            <person name="Barrero R.A."/>
            <person name="Guerrero F.D."/>
            <person name="Moolhuijzen P."/>
            <person name="Goolsby J.A."/>
            <person name="Tidwell J."/>
            <person name="Bellgard S.E."/>
            <person name="Bellgard M.I."/>
        </authorList>
    </citation>
    <scope>NUCLEOTIDE SEQUENCE</scope>
    <source>
        <tissue evidence="1">Shoot tissue taken approximately 20 cm above the soil surface</tissue>
    </source>
</reference>
<dbReference type="AlphaFoldDB" id="A0A0A9E0C0"/>
<reference evidence="1" key="1">
    <citation type="submission" date="2014-09" db="EMBL/GenBank/DDBJ databases">
        <authorList>
            <person name="Magalhaes I.L.F."/>
            <person name="Oliveira U."/>
            <person name="Santos F.R."/>
            <person name="Vidigal T.H.D.A."/>
            <person name="Brescovit A.D."/>
            <person name="Santos A.J."/>
        </authorList>
    </citation>
    <scope>NUCLEOTIDE SEQUENCE</scope>
    <source>
        <tissue evidence="1">Shoot tissue taken approximately 20 cm above the soil surface</tissue>
    </source>
</reference>
<protein>
    <submittedName>
        <fullName evidence="1">Uncharacterized protein</fullName>
    </submittedName>
</protein>
<evidence type="ECO:0000313" key="1">
    <source>
        <dbReference type="EMBL" id="JAD92428.1"/>
    </source>
</evidence>
<dbReference type="EMBL" id="GBRH01205467">
    <property type="protein sequence ID" value="JAD92428.1"/>
    <property type="molecule type" value="Transcribed_RNA"/>
</dbReference>
<sequence>MLGCPCSSSREKIESLVFLKTTPSKVEEQSDDSFG</sequence>
<name>A0A0A9E0C0_ARUDO</name>
<proteinExistence type="predicted"/>